<organism evidence="1 2">
    <name type="scientific">Candidatus Enterococcus mangumiae</name>
    <dbReference type="NCBI Taxonomy" id="2230878"/>
    <lineage>
        <taxon>Bacteria</taxon>
        <taxon>Bacillati</taxon>
        <taxon>Bacillota</taxon>
        <taxon>Bacilli</taxon>
        <taxon>Lactobacillales</taxon>
        <taxon>Enterococcaceae</taxon>
        <taxon>Enterococcus</taxon>
    </lineage>
</organism>
<reference evidence="1 2" key="2">
    <citation type="submission" date="2024-03" db="EMBL/GenBank/DDBJ databases">
        <title>The Genome Sequence of Enterococcus sp. DIV1094.</title>
        <authorList>
            <consortium name="The Broad Institute Genomics Platform"/>
            <consortium name="The Broad Institute Microbial Omics Core"/>
            <consortium name="The Broad Institute Genomic Center for Infectious Diseases"/>
            <person name="Earl A."/>
            <person name="Manson A."/>
            <person name="Gilmore M."/>
            <person name="Schwartman J."/>
            <person name="Shea T."/>
            <person name="Abouelleil A."/>
            <person name="Cao P."/>
            <person name="Chapman S."/>
            <person name="Cusick C."/>
            <person name="Young S."/>
            <person name="Neafsey D."/>
            <person name="Nusbaum C."/>
            <person name="Birren B."/>
        </authorList>
    </citation>
    <scope>NUCLEOTIDE SEQUENCE [LARGE SCALE GENOMIC DNA]</scope>
    <source>
        <strain evidence="1 2">DIV1094</strain>
    </source>
</reference>
<protein>
    <submittedName>
        <fullName evidence="1">Uncharacterized protein</fullName>
    </submittedName>
</protein>
<proteinExistence type="predicted"/>
<reference evidence="1 2" key="1">
    <citation type="submission" date="2021-03" db="EMBL/GenBank/DDBJ databases">
        <authorList>
            <person name="Gilmore M.S."/>
            <person name="Schwartzman J."/>
            <person name="Van Tyne D."/>
            <person name="Martin M."/>
            <person name="Earl A.M."/>
            <person name="Manson A.L."/>
            <person name="Straub T."/>
            <person name="Salamzade R."/>
            <person name="Saavedra J."/>
            <person name="Lebreton F."/>
            <person name="Prichula J."/>
            <person name="Schaufler K."/>
            <person name="Gaca A."/>
            <person name="Sgardioli B."/>
            <person name="Wagenaar J."/>
            <person name="Strong T."/>
        </authorList>
    </citation>
    <scope>NUCLEOTIDE SEQUENCE [LARGE SCALE GENOMIC DNA]</scope>
    <source>
        <strain evidence="1 2">DIV1094</strain>
    </source>
</reference>
<dbReference type="Proteomes" id="UP000664360">
    <property type="component" value="Chromosome"/>
</dbReference>
<dbReference type="SUPFAM" id="SSF51445">
    <property type="entry name" value="(Trans)glycosidases"/>
    <property type="match status" value="1"/>
</dbReference>
<evidence type="ECO:0000313" key="1">
    <source>
        <dbReference type="EMBL" id="WYJ78732.1"/>
    </source>
</evidence>
<keyword evidence="2" id="KW-1185">Reference proteome</keyword>
<gene>
    <name evidence="1" type="ORF">DOK79_000238</name>
</gene>
<dbReference type="EMBL" id="CP147250">
    <property type="protein sequence ID" value="WYJ78732.1"/>
    <property type="molecule type" value="Genomic_DNA"/>
</dbReference>
<evidence type="ECO:0000313" key="2">
    <source>
        <dbReference type="Proteomes" id="UP000664360"/>
    </source>
</evidence>
<sequence>MNFQKVKYWMTFNEVHSVLHASVLNQEMLKQRGSDDFTNMIQAWHNQIVTSSKLAEIGEIKEDSTTGEMSKLYGVICIDLYYQGNGTLDCSKKNHLIGIKKNCDKWRKFRRK</sequence>
<dbReference type="InterPro" id="IPR017853">
    <property type="entry name" value="GH"/>
</dbReference>
<dbReference type="Gene3D" id="3.20.20.80">
    <property type="entry name" value="Glycosidases"/>
    <property type="match status" value="1"/>
</dbReference>
<accession>A0ABZ2ST33</accession>
<name>A0ABZ2ST33_9ENTE</name>